<proteinExistence type="predicted"/>
<evidence type="ECO:0000313" key="1">
    <source>
        <dbReference type="EMBL" id="ABJ81655.1"/>
    </source>
</evidence>
<dbReference type="AlphaFoldDB" id="Q02BB1"/>
<dbReference type="EMBL" id="CP000473">
    <property type="protein sequence ID" value="ABJ81655.1"/>
    <property type="molecule type" value="Genomic_DNA"/>
</dbReference>
<sequence>MRRHLRENAHIGLNAPKPGAPYLSVVATARNDDHGGNLLGRMQVFVDGWIKQANRHQLSSELIIVEWNPPEGRPRLAEALRWPVDTGVCTVRIIEVPPEIHARYRHAKALPLYQMIAKNVGIRRALGEFVLATNIDIVFSDELIRFLATKPLVKGCMYRIDRYDVTSDVPVNGTLDEQLAYCRTHIIRLCAREGIFRLTPEGLRQTEPDDITPLDSGIHFGPGWFPTELYGLGNRSRWIENSAELFVRVPKGGGMLELEVEPGPGVRPHAERLQVFDRNGSRIANWTIAGRTTLRLLVPETADGGFQLLKLYVPGGGKPLLHDPRILNFQFLRCGWVAPKPPAPLDSYSETIRANRSTLARLLTTGGESLGLVSRVFGRIAKLKKAFALLAKSSGDIFGPSAECWGPNWYEPEHSPGARFRWVSGEAAVLVRATAPISSLVMLVEPGPGVGFGRFMLQVRSGDGAVVARVPVEGLTYLELPLSLPSGLNALFLSAEAGGAACDEDPRILDFRVFGLACHTTGSGDAPDPTIPVRPWAALSALPISPAIDWASTLRNDEHILEDLGRPQYLHLYACGDFTLLAREDWFDIRGYAELHQFSMHLDSILCYTAHHAGLSEVILPEPMRIYHIEHGAGSGWTPEGENEMYMRIARKGIETVSYDQLVALITQMRTIKAPVIFNMDAWGLSEYSLMETVPGVAPRADICPLIESSHVSTQ</sequence>
<protein>
    <submittedName>
        <fullName evidence="1">Uncharacterized protein</fullName>
    </submittedName>
</protein>
<dbReference type="OrthoDB" id="7363441at2"/>
<dbReference type="InterPro" id="IPR029044">
    <property type="entry name" value="Nucleotide-diphossugar_trans"/>
</dbReference>
<name>Q02BB1_SOLUE</name>
<dbReference type="SUPFAM" id="SSF53448">
    <property type="entry name" value="Nucleotide-diphospho-sugar transferases"/>
    <property type="match status" value="1"/>
</dbReference>
<dbReference type="STRING" id="234267.Acid_0654"/>
<dbReference type="InParanoid" id="Q02BB1"/>
<reference evidence="1" key="1">
    <citation type="submission" date="2006-10" db="EMBL/GenBank/DDBJ databases">
        <title>Complete sequence of Solibacter usitatus Ellin6076.</title>
        <authorList>
            <consortium name="US DOE Joint Genome Institute"/>
            <person name="Copeland A."/>
            <person name="Lucas S."/>
            <person name="Lapidus A."/>
            <person name="Barry K."/>
            <person name="Detter J.C."/>
            <person name="Glavina del Rio T."/>
            <person name="Hammon N."/>
            <person name="Israni S."/>
            <person name="Dalin E."/>
            <person name="Tice H."/>
            <person name="Pitluck S."/>
            <person name="Thompson L.S."/>
            <person name="Brettin T."/>
            <person name="Bruce D."/>
            <person name="Han C."/>
            <person name="Tapia R."/>
            <person name="Gilna P."/>
            <person name="Schmutz J."/>
            <person name="Larimer F."/>
            <person name="Land M."/>
            <person name="Hauser L."/>
            <person name="Kyrpides N."/>
            <person name="Mikhailova N."/>
            <person name="Janssen P.H."/>
            <person name="Kuske C.R."/>
            <person name="Richardson P."/>
        </authorList>
    </citation>
    <scope>NUCLEOTIDE SEQUENCE</scope>
    <source>
        <strain evidence="1">Ellin6076</strain>
    </source>
</reference>
<dbReference type="KEGG" id="sus:Acid_0654"/>
<accession>Q02BB1</accession>
<organism evidence="1">
    <name type="scientific">Solibacter usitatus (strain Ellin6076)</name>
    <dbReference type="NCBI Taxonomy" id="234267"/>
    <lineage>
        <taxon>Bacteria</taxon>
        <taxon>Pseudomonadati</taxon>
        <taxon>Acidobacteriota</taxon>
        <taxon>Terriglobia</taxon>
        <taxon>Bryobacterales</taxon>
        <taxon>Solibacteraceae</taxon>
        <taxon>Candidatus Solibacter</taxon>
    </lineage>
</organism>
<dbReference type="HOGENOM" id="CLU_354081_0_0_0"/>
<gene>
    <name evidence="1" type="ordered locus">Acid_0654</name>
</gene>